<dbReference type="PANTHER" id="PTHR43445">
    <property type="entry name" value="UDP-N-ACETYLMURAMATE--L-ALANINE LIGASE-RELATED"/>
    <property type="match status" value="1"/>
</dbReference>
<evidence type="ECO:0000259" key="10">
    <source>
        <dbReference type="Pfam" id="PF02875"/>
    </source>
</evidence>
<organism evidence="12">
    <name type="scientific">freshwater metagenome</name>
    <dbReference type="NCBI Taxonomy" id="449393"/>
    <lineage>
        <taxon>unclassified sequences</taxon>
        <taxon>metagenomes</taxon>
        <taxon>ecological metagenomes</taxon>
    </lineage>
</organism>
<comment type="pathway">
    <text evidence="2">Cell wall biogenesis; peptidoglycan biosynthesis.</text>
</comment>
<evidence type="ECO:0000256" key="7">
    <source>
        <dbReference type="ARBA" id="ARBA00022840"/>
    </source>
</evidence>
<protein>
    <recommendedName>
        <fullName evidence="3">UDP-N-acetylmuramate--L-alanine ligase</fullName>
        <ecNumber evidence="3">6.3.2.8</ecNumber>
    </recommendedName>
</protein>
<evidence type="ECO:0000256" key="2">
    <source>
        <dbReference type="ARBA" id="ARBA00004752"/>
    </source>
</evidence>
<dbReference type="InterPro" id="IPR005758">
    <property type="entry name" value="UDP-N-AcMur_Ala_ligase_MurC"/>
</dbReference>
<dbReference type="Pfam" id="PF02875">
    <property type="entry name" value="Mur_ligase_C"/>
    <property type="match status" value="1"/>
</dbReference>
<keyword evidence="6" id="KW-0547">Nucleotide-binding</keyword>
<dbReference type="InterPro" id="IPR036615">
    <property type="entry name" value="Mur_ligase_C_dom_sf"/>
</dbReference>
<dbReference type="Pfam" id="PF01225">
    <property type="entry name" value="Mur_ligase"/>
    <property type="match status" value="1"/>
</dbReference>
<gene>
    <name evidence="12" type="ORF">UFOPK1766_00381</name>
</gene>
<dbReference type="InterPro" id="IPR050061">
    <property type="entry name" value="MurCDEF_pg_biosynth"/>
</dbReference>
<dbReference type="PANTHER" id="PTHR43445:SF3">
    <property type="entry name" value="UDP-N-ACETYLMURAMATE--L-ALANINE LIGASE"/>
    <property type="match status" value="1"/>
</dbReference>
<dbReference type="HAMAP" id="MF_00046">
    <property type="entry name" value="MurC"/>
    <property type="match status" value="1"/>
</dbReference>
<keyword evidence="7" id="KW-0067">ATP-binding</keyword>
<dbReference type="UniPathway" id="UPA00219"/>
<dbReference type="Gene3D" id="3.90.190.20">
    <property type="entry name" value="Mur ligase, C-terminal domain"/>
    <property type="match status" value="1"/>
</dbReference>
<dbReference type="Gene3D" id="3.40.50.720">
    <property type="entry name" value="NAD(P)-binding Rossmann-like Domain"/>
    <property type="match status" value="1"/>
</dbReference>
<dbReference type="InterPro" id="IPR004101">
    <property type="entry name" value="Mur_ligase_C"/>
</dbReference>
<feature type="domain" description="Mur ligase central" evidence="11">
    <location>
        <begin position="119"/>
        <end position="301"/>
    </location>
</feature>
<evidence type="ECO:0000256" key="3">
    <source>
        <dbReference type="ARBA" id="ARBA00012211"/>
    </source>
</evidence>
<dbReference type="InterPro" id="IPR000713">
    <property type="entry name" value="Mur_ligase_N"/>
</dbReference>
<accession>A0A6J6EWQ5</accession>
<evidence type="ECO:0000259" key="9">
    <source>
        <dbReference type="Pfam" id="PF01225"/>
    </source>
</evidence>
<evidence type="ECO:0000259" key="11">
    <source>
        <dbReference type="Pfam" id="PF08245"/>
    </source>
</evidence>
<evidence type="ECO:0000256" key="4">
    <source>
        <dbReference type="ARBA" id="ARBA00022490"/>
    </source>
</evidence>
<evidence type="ECO:0000256" key="8">
    <source>
        <dbReference type="ARBA" id="ARBA00047833"/>
    </source>
</evidence>
<dbReference type="GO" id="GO:0005737">
    <property type="term" value="C:cytoplasm"/>
    <property type="evidence" value="ECO:0007669"/>
    <property type="project" value="UniProtKB-SubCell"/>
</dbReference>
<dbReference type="SUPFAM" id="SSF51984">
    <property type="entry name" value="MurCD N-terminal domain"/>
    <property type="match status" value="1"/>
</dbReference>
<keyword evidence="4" id="KW-0963">Cytoplasm</keyword>
<sequence length="467" mass="48811">MSTQSNYSLTDLAKLKIHFIGVGGAGMSGIARIMLAKGFSISGSDKSESAMLTSLKALGAEIFIGHASQNLGDAQMVIISSAINESNSELLAAKAKGLPIIARATALAWLMSESTSVAIAGTHGKTTTTAMLTVALQFAGLDPSFAIGGTINTAGTNAHSGTGKIFVAEADESDGSFLAYKPTGAIITNIELDHVDHFPNEDAVFEVFEQFVSSIKQGGFLVACGDDAGVNNLLKRIKRTDLQIYLYGKGSSNDFRIDKIHLAPKGSSSVVSSTGRKVGDLNLAVAGEHNLLNGLAAFAAASALGAAETKVLDGLASFTGTKRRFELKGEVGGVKVIDDYGHHPTEVNVTLTTAKNLAQAGRVIVIFQPHRYSRTAAFATQFSTSLALADFTYLLEVYAASEKPLPGVSSLLIAKAMNPLQVKFEPSMIEVVNEVVAMAKSGDVILTLGAGDVSSLGEPILQALENR</sequence>
<proteinExistence type="inferred from homology"/>
<dbReference type="GO" id="GO:0008763">
    <property type="term" value="F:UDP-N-acetylmuramate-L-alanine ligase activity"/>
    <property type="evidence" value="ECO:0007669"/>
    <property type="project" value="UniProtKB-EC"/>
</dbReference>
<comment type="catalytic activity">
    <reaction evidence="8">
        <text>UDP-N-acetyl-alpha-D-muramate + L-alanine + ATP = UDP-N-acetyl-alpha-D-muramoyl-L-alanine + ADP + phosphate + H(+)</text>
        <dbReference type="Rhea" id="RHEA:23372"/>
        <dbReference type="ChEBI" id="CHEBI:15378"/>
        <dbReference type="ChEBI" id="CHEBI:30616"/>
        <dbReference type="ChEBI" id="CHEBI:43474"/>
        <dbReference type="ChEBI" id="CHEBI:57972"/>
        <dbReference type="ChEBI" id="CHEBI:70757"/>
        <dbReference type="ChEBI" id="CHEBI:83898"/>
        <dbReference type="ChEBI" id="CHEBI:456216"/>
        <dbReference type="EC" id="6.3.2.8"/>
    </reaction>
</comment>
<reference evidence="12" key="1">
    <citation type="submission" date="2020-05" db="EMBL/GenBank/DDBJ databases">
        <authorList>
            <person name="Chiriac C."/>
            <person name="Salcher M."/>
            <person name="Ghai R."/>
            <person name="Kavagutti S V."/>
        </authorList>
    </citation>
    <scope>NUCLEOTIDE SEQUENCE</scope>
</reference>
<dbReference type="InterPro" id="IPR013221">
    <property type="entry name" value="Mur_ligase_cen"/>
</dbReference>
<dbReference type="EMBL" id="CAEZTW010000045">
    <property type="protein sequence ID" value="CAB4579815.1"/>
    <property type="molecule type" value="Genomic_DNA"/>
</dbReference>
<name>A0A6J6EWQ5_9ZZZZ</name>
<dbReference type="AlphaFoldDB" id="A0A6J6EWQ5"/>
<dbReference type="NCBIfam" id="TIGR01082">
    <property type="entry name" value="murC"/>
    <property type="match status" value="1"/>
</dbReference>
<comment type="subcellular location">
    <subcellularLocation>
        <location evidence="1">Cytoplasm</location>
    </subcellularLocation>
</comment>
<dbReference type="EC" id="6.3.2.8" evidence="3"/>
<feature type="domain" description="Mur ligase N-terminal catalytic" evidence="9">
    <location>
        <begin position="16"/>
        <end position="113"/>
    </location>
</feature>
<dbReference type="Gene3D" id="3.40.1190.10">
    <property type="entry name" value="Mur-like, catalytic domain"/>
    <property type="match status" value="1"/>
</dbReference>
<dbReference type="Pfam" id="PF08245">
    <property type="entry name" value="Mur_ligase_M"/>
    <property type="match status" value="1"/>
</dbReference>
<dbReference type="SUPFAM" id="SSF53244">
    <property type="entry name" value="MurD-like peptide ligases, peptide-binding domain"/>
    <property type="match status" value="1"/>
</dbReference>
<feature type="domain" description="Mur ligase C-terminal" evidence="10">
    <location>
        <begin position="323"/>
        <end position="451"/>
    </location>
</feature>
<dbReference type="InterPro" id="IPR036565">
    <property type="entry name" value="Mur-like_cat_sf"/>
</dbReference>
<evidence type="ECO:0000256" key="5">
    <source>
        <dbReference type="ARBA" id="ARBA00022598"/>
    </source>
</evidence>
<evidence type="ECO:0000313" key="12">
    <source>
        <dbReference type="EMBL" id="CAB4579815.1"/>
    </source>
</evidence>
<dbReference type="GO" id="GO:0005524">
    <property type="term" value="F:ATP binding"/>
    <property type="evidence" value="ECO:0007669"/>
    <property type="project" value="UniProtKB-KW"/>
</dbReference>
<dbReference type="SUPFAM" id="SSF53623">
    <property type="entry name" value="MurD-like peptide ligases, catalytic domain"/>
    <property type="match status" value="1"/>
</dbReference>
<evidence type="ECO:0000256" key="1">
    <source>
        <dbReference type="ARBA" id="ARBA00004496"/>
    </source>
</evidence>
<keyword evidence="5" id="KW-0436">Ligase</keyword>
<dbReference type="GO" id="GO:0009252">
    <property type="term" value="P:peptidoglycan biosynthetic process"/>
    <property type="evidence" value="ECO:0007669"/>
    <property type="project" value="UniProtKB-UniPathway"/>
</dbReference>
<evidence type="ECO:0000256" key="6">
    <source>
        <dbReference type="ARBA" id="ARBA00022741"/>
    </source>
</evidence>